<evidence type="ECO:0000256" key="18">
    <source>
        <dbReference type="SAM" id="MobiDB-lite"/>
    </source>
</evidence>
<dbReference type="Pfam" id="PF21704">
    <property type="entry name" value="POLH-Rev1_HhH"/>
    <property type="match status" value="1"/>
</dbReference>
<dbReference type="FunFam" id="3.40.1170.60:FF:000003">
    <property type="entry name" value="DNA polymerase eta"/>
    <property type="match status" value="1"/>
</dbReference>
<dbReference type="PROSITE" id="PS51907">
    <property type="entry name" value="ZF_UBZ3"/>
    <property type="match status" value="1"/>
</dbReference>
<evidence type="ECO:0000256" key="4">
    <source>
        <dbReference type="ARBA" id="ARBA00010945"/>
    </source>
</evidence>
<evidence type="ECO:0000259" key="20">
    <source>
        <dbReference type="PROSITE" id="PS51907"/>
    </source>
</evidence>
<reference evidence="21 22" key="1">
    <citation type="submission" date="2024-04" db="EMBL/GenBank/DDBJ databases">
        <authorList>
            <consortium name="Genoscope - CEA"/>
            <person name="William W."/>
        </authorList>
    </citation>
    <scope>NUCLEOTIDE SEQUENCE [LARGE SCALE GENOMIC DNA]</scope>
</reference>
<evidence type="ECO:0000256" key="8">
    <source>
        <dbReference type="ARBA" id="ARBA00022723"/>
    </source>
</evidence>
<dbReference type="PANTHER" id="PTHR45873:SF1">
    <property type="entry name" value="DNA POLYMERASE ETA"/>
    <property type="match status" value="1"/>
</dbReference>
<dbReference type="Pfam" id="PF11799">
    <property type="entry name" value="IMS_C"/>
    <property type="match status" value="1"/>
</dbReference>
<dbReference type="InterPro" id="IPR001126">
    <property type="entry name" value="UmuC"/>
</dbReference>
<evidence type="ECO:0000256" key="17">
    <source>
        <dbReference type="ARBA" id="ARBA00049244"/>
    </source>
</evidence>
<keyword evidence="15" id="KW-0539">Nucleus</keyword>
<evidence type="ECO:0000256" key="13">
    <source>
        <dbReference type="ARBA" id="ARBA00022843"/>
    </source>
</evidence>
<dbReference type="Gene3D" id="1.10.150.20">
    <property type="entry name" value="5' to 3' exonuclease, C-terminal subdomain"/>
    <property type="match status" value="1"/>
</dbReference>
<dbReference type="FunFam" id="3.30.1490.100:FF:000007">
    <property type="entry name" value="DNA polymerase eta"/>
    <property type="match status" value="1"/>
</dbReference>
<dbReference type="GO" id="GO:0003684">
    <property type="term" value="F:damaged DNA binding"/>
    <property type="evidence" value="ECO:0007669"/>
    <property type="project" value="InterPro"/>
</dbReference>
<dbReference type="InterPro" id="IPR043502">
    <property type="entry name" value="DNA/RNA_pol_sf"/>
</dbReference>
<comment type="cofactor">
    <cofactor evidence="2">
        <name>Mg(2+)</name>
        <dbReference type="ChEBI" id="CHEBI:18420"/>
    </cofactor>
</comment>
<evidence type="ECO:0000256" key="5">
    <source>
        <dbReference type="ARBA" id="ARBA00012417"/>
    </source>
</evidence>
<gene>
    <name evidence="21" type="ORF">GSLYS_00001736001</name>
</gene>
<dbReference type="GO" id="GO:0005657">
    <property type="term" value="C:replication fork"/>
    <property type="evidence" value="ECO:0007669"/>
    <property type="project" value="TreeGrafter"/>
</dbReference>
<evidence type="ECO:0000256" key="11">
    <source>
        <dbReference type="ARBA" id="ARBA00022833"/>
    </source>
</evidence>
<organism evidence="21 22">
    <name type="scientific">Lymnaea stagnalis</name>
    <name type="common">Great pond snail</name>
    <name type="synonym">Helix stagnalis</name>
    <dbReference type="NCBI Taxonomy" id="6523"/>
    <lineage>
        <taxon>Eukaryota</taxon>
        <taxon>Metazoa</taxon>
        <taxon>Spiralia</taxon>
        <taxon>Lophotrochozoa</taxon>
        <taxon>Mollusca</taxon>
        <taxon>Gastropoda</taxon>
        <taxon>Heterobranchia</taxon>
        <taxon>Euthyneura</taxon>
        <taxon>Panpulmonata</taxon>
        <taxon>Hygrophila</taxon>
        <taxon>Lymnaeoidea</taxon>
        <taxon>Lymnaeidae</taxon>
        <taxon>Lymnaea</taxon>
    </lineage>
</organism>
<dbReference type="InterPro" id="IPR043128">
    <property type="entry name" value="Rev_trsase/Diguanyl_cyclase"/>
</dbReference>
<keyword evidence="10" id="KW-0863">Zinc-finger</keyword>
<comment type="subcellular location">
    <subcellularLocation>
        <location evidence="3">Nucleus</location>
    </subcellularLocation>
</comment>
<keyword evidence="9" id="KW-0227">DNA damage</keyword>
<dbReference type="GO" id="GO:0009411">
    <property type="term" value="P:response to UV"/>
    <property type="evidence" value="ECO:0007669"/>
    <property type="project" value="UniProtKB-ARBA"/>
</dbReference>
<dbReference type="InterPro" id="IPR017961">
    <property type="entry name" value="DNA_pol_Y-fam_little_finger"/>
</dbReference>
<dbReference type="InterPro" id="IPR041298">
    <property type="entry name" value="UBZ3"/>
</dbReference>
<dbReference type="GO" id="GO:0042276">
    <property type="term" value="P:error-prone translesion synthesis"/>
    <property type="evidence" value="ECO:0007669"/>
    <property type="project" value="TreeGrafter"/>
</dbReference>
<evidence type="ECO:0000256" key="7">
    <source>
        <dbReference type="ARBA" id="ARBA00022695"/>
    </source>
</evidence>
<evidence type="ECO:0000313" key="22">
    <source>
        <dbReference type="Proteomes" id="UP001497497"/>
    </source>
</evidence>
<evidence type="ECO:0000256" key="12">
    <source>
        <dbReference type="ARBA" id="ARBA00022842"/>
    </source>
</evidence>
<dbReference type="Pfam" id="PF18439">
    <property type="entry name" value="zf_UBZ"/>
    <property type="match status" value="1"/>
</dbReference>
<dbReference type="InterPro" id="IPR052230">
    <property type="entry name" value="DNA_polymerase_eta"/>
</dbReference>
<evidence type="ECO:0000256" key="2">
    <source>
        <dbReference type="ARBA" id="ARBA00001946"/>
    </source>
</evidence>
<dbReference type="SUPFAM" id="SSF56672">
    <property type="entry name" value="DNA/RNA polymerases"/>
    <property type="match status" value="1"/>
</dbReference>
<keyword evidence="6" id="KW-0808">Transferase</keyword>
<feature type="compositionally biased region" description="Polar residues" evidence="18">
    <location>
        <begin position="569"/>
        <end position="583"/>
    </location>
</feature>
<dbReference type="Gene3D" id="3.40.1170.60">
    <property type="match status" value="1"/>
</dbReference>
<dbReference type="Pfam" id="PF00817">
    <property type="entry name" value="IMS"/>
    <property type="match status" value="1"/>
</dbReference>
<evidence type="ECO:0000256" key="14">
    <source>
        <dbReference type="ARBA" id="ARBA00023204"/>
    </source>
</evidence>
<feature type="region of interest" description="Disordered" evidence="18">
    <location>
        <begin position="559"/>
        <end position="583"/>
    </location>
</feature>
<keyword evidence="22" id="KW-1185">Reference proteome</keyword>
<dbReference type="PROSITE" id="PS50173">
    <property type="entry name" value="UMUC"/>
    <property type="match status" value="1"/>
</dbReference>
<feature type="domain" description="UmuC" evidence="19">
    <location>
        <begin position="6"/>
        <end position="243"/>
    </location>
</feature>
<protein>
    <recommendedName>
        <fullName evidence="16">DNA polymerase eta</fullName>
        <ecNumber evidence="5">2.7.7.7</ecNumber>
    </recommendedName>
</protein>
<evidence type="ECO:0000256" key="9">
    <source>
        <dbReference type="ARBA" id="ARBA00022763"/>
    </source>
</evidence>
<feature type="region of interest" description="Disordered" evidence="18">
    <location>
        <begin position="627"/>
        <end position="648"/>
    </location>
</feature>
<keyword evidence="11" id="KW-0862">Zinc</keyword>
<name>A0AAV2H1Q2_LYMST</name>
<dbReference type="Gene3D" id="3.30.1490.100">
    <property type="entry name" value="DNA polymerase, Y-family, little finger domain"/>
    <property type="match status" value="1"/>
</dbReference>
<evidence type="ECO:0000313" key="21">
    <source>
        <dbReference type="EMBL" id="CAL1527561.1"/>
    </source>
</evidence>
<evidence type="ECO:0000256" key="16">
    <source>
        <dbReference type="ARBA" id="ARBA00044975"/>
    </source>
</evidence>
<dbReference type="EC" id="2.7.7.7" evidence="5"/>
<evidence type="ECO:0000256" key="1">
    <source>
        <dbReference type="ARBA" id="ARBA00001936"/>
    </source>
</evidence>
<evidence type="ECO:0000256" key="10">
    <source>
        <dbReference type="ARBA" id="ARBA00022771"/>
    </source>
</evidence>
<evidence type="ECO:0000256" key="6">
    <source>
        <dbReference type="ARBA" id="ARBA00022679"/>
    </source>
</evidence>
<keyword evidence="8" id="KW-0479">Metal-binding</keyword>
<proteinExistence type="inferred from homology"/>
<dbReference type="GO" id="GO:0003887">
    <property type="term" value="F:DNA-directed DNA polymerase activity"/>
    <property type="evidence" value="ECO:0007669"/>
    <property type="project" value="UniProtKB-EC"/>
</dbReference>
<evidence type="ECO:0000256" key="3">
    <source>
        <dbReference type="ARBA" id="ARBA00004123"/>
    </source>
</evidence>
<keyword evidence="13" id="KW-0832">Ubl conjugation</keyword>
<dbReference type="SUPFAM" id="SSF100879">
    <property type="entry name" value="Lesion bypass DNA polymerase (Y-family), little finger domain"/>
    <property type="match status" value="1"/>
</dbReference>
<feature type="domain" description="UBZ3-type" evidence="20">
    <location>
        <begin position="647"/>
        <end position="681"/>
    </location>
</feature>
<evidence type="ECO:0000256" key="15">
    <source>
        <dbReference type="ARBA" id="ARBA00023242"/>
    </source>
</evidence>
<dbReference type="GO" id="GO:0005634">
    <property type="term" value="C:nucleus"/>
    <property type="evidence" value="ECO:0007669"/>
    <property type="project" value="UniProtKB-SubCell"/>
</dbReference>
<keyword evidence="14" id="KW-0234">DNA repair</keyword>
<comment type="cofactor">
    <cofactor evidence="1">
        <name>Mn(2+)</name>
        <dbReference type="ChEBI" id="CHEBI:29035"/>
    </cofactor>
</comment>
<comment type="catalytic activity">
    <reaction evidence="17">
        <text>DNA(n) + a 2'-deoxyribonucleoside 5'-triphosphate = DNA(n+1) + diphosphate</text>
        <dbReference type="Rhea" id="RHEA:22508"/>
        <dbReference type="Rhea" id="RHEA-COMP:17339"/>
        <dbReference type="Rhea" id="RHEA-COMP:17340"/>
        <dbReference type="ChEBI" id="CHEBI:33019"/>
        <dbReference type="ChEBI" id="CHEBI:61560"/>
        <dbReference type="ChEBI" id="CHEBI:173112"/>
        <dbReference type="EC" id="2.7.7.7"/>
    </reaction>
</comment>
<dbReference type="GO" id="GO:0006281">
    <property type="term" value="P:DNA repair"/>
    <property type="evidence" value="ECO:0007669"/>
    <property type="project" value="UniProtKB-KW"/>
</dbReference>
<feature type="compositionally biased region" description="Low complexity" evidence="18">
    <location>
        <begin position="628"/>
        <end position="648"/>
    </location>
</feature>
<dbReference type="EMBL" id="CAXITT010000019">
    <property type="protein sequence ID" value="CAL1527561.1"/>
    <property type="molecule type" value="Genomic_DNA"/>
</dbReference>
<comment type="similarity">
    <text evidence="4">Belongs to the DNA polymerase type-Y family.</text>
</comment>
<sequence length="732" mass="80352">MTDREIVLIDMDCFYVQVEQRLNPSLKGKPCAVVQYKTWKGGGIIAVGYEARACGVTRQMRGDDAKAKCPEIHLARVPEVRGKADLTRYREAGAEVIAIFSKFCTCVERASIDEAYLDVTAEVTQRLKVMEDSEVNEMQIPNTFVEGYEGPEGRSQWLQKVYSCKEVILCEHRLAVAAGLVEEMRAAVLKETGFTCSAGIAHNKMLAKLACGRNKPNKQTVLPHSSVQFVFSALPLQKIRHLGGKLGASLLDLGLKYMADLTKFTEHDLQKQCGSKTGSWLYNACRGIDSEPVSMRELPKSIGCSKIFSGKQALDTKEKVTFWLGELAKEVSERLNKDKELNKRTAKSLTVSVSTQNATGFKYTSNSRACALVRYDAEKIAADAFALVQQFRLSPGHSPEWAPAFSYLGLSASRFTPEDNTKISTMFASSLGQNPNLSTFDVPGIDNADDLPSQSIFSHEGKKRNTISETPLKYSSLNETEATSNNSFCIAKSKVSNDILKNKGAKQIETFFSQMKKNSNLSETPPKVMKEVISPESDMQAQDSPKGFFAKKMKAIKNSKGKKTSSNTDDIVTGSQVTSDDSASCSKLNQKKLNFKSKAPSGNTALHGGEVDLLSVHVAEPAIILEMTSTSSGQHGSTDQTSTSSTSSEDFTTCSKCGEVVSMWELPEHNDFHFAMDLQTESNKSSVCAGNINGRTNQITKRKNKSPIKGAKKKKQTIDKNIQPLTVFFSKT</sequence>
<dbReference type="Gene3D" id="3.30.70.270">
    <property type="match status" value="1"/>
</dbReference>
<keyword evidence="7" id="KW-0548">Nucleotidyltransferase</keyword>
<dbReference type="Proteomes" id="UP001497497">
    <property type="component" value="Unassembled WGS sequence"/>
</dbReference>
<dbReference type="PANTHER" id="PTHR45873">
    <property type="entry name" value="DNA POLYMERASE ETA"/>
    <property type="match status" value="1"/>
</dbReference>
<dbReference type="FunFam" id="1.10.150.20:FF:000014">
    <property type="entry name" value="Polymerase (DNA directed), eta"/>
    <property type="match status" value="1"/>
</dbReference>
<comment type="caution">
    <text evidence="21">The sequence shown here is derived from an EMBL/GenBank/DDBJ whole genome shotgun (WGS) entry which is preliminary data.</text>
</comment>
<keyword evidence="12" id="KW-0460">Magnesium</keyword>
<dbReference type="InterPro" id="IPR036775">
    <property type="entry name" value="DNA_pol_Y-fam_lit_finger_sf"/>
</dbReference>
<dbReference type="GO" id="GO:0008270">
    <property type="term" value="F:zinc ion binding"/>
    <property type="evidence" value="ECO:0007669"/>
    <property type="project" value="UniProtKB-KW"/>
</dbReference>
<evidence type="ECO:0000259" key="19">
    <source>
        <dbReference type="PROSITE" id="PS50173"/>
    </source>
</evidence>
<accession>A0AAV2H1Q2</accession>
<dbReference type="AlphaFoldDB" id="A0AAV2H1Q2"/>
<dbReference type="PIRSF" id="PIRSF036603">
    <property type="entry name" value="DPol_eta"/>
    <property type="match status" value="1"/>
</dbReference>
<dbReference type="GO" id="GO:0035861">
    <property type="term" value="C:site of double-strand break"/>
    <property type="evidence" value="ECO:0007669"/>
    <property type="project" value="TreeGrafter"/>
</dbReference>